<evidence type="ECO:0000313" key="3">
    <source>
        <dbReference type="EMBL" id="MCQ8185446.1"/>
    </source>
</evidence>
<dbReference type="RefSeq" id="WP_256619332.1">
    <property type="nucleotide sequence ID" value="NZ_JANIBC010000005.1"/>
</dbReference>
<comment type="caution">
    <text evidence="3">The sequence shown here is derived from an EMBL/GenBank/DDBJ whole genome shotgun (WGS) entry which is preliminary data.</text>
</comment>
<evidence type="ECO:0000256" key="1">
    <source>
        <dbReference type="SAM" id="SignalP"/>
    </source>
</evidence>
<name>A0A9X2RJ07_9PROT</name>
<dbReference type="Pfam" id="PF04945">
    <property type="entry name" value="YHS"/>
    <property type="match status" value="1"/>
</dbReference>
<reference evidence="3" key="1">
    <citation type="submission" date="2022-07" db="EMBL/GenBank/DDBJ databases">
        <title>Parvularcula maris sp. nov., an algicidal bacterium isolated from seawater.</title>
        <authorList>
            <person name="Li F."/>
        </authorList>
    </citation>
    <scope>NUCLEOTIDE SEQUENCE</scope>
    <source>
        <strain evidence="3">BGMRC 0090</strain>
    </source>
</reference>
<protein>
    <submittedName>
        <fullName evidence="3">YHS domain-containing protein</fullName>
    </submittedName>
</protein>
<dbReference type="EMBL" id="JANIBC010000005">
    <property type="protein sequence ID" value="MCQ8185446.1"/>
    <property type="molecule type" value="Genomic_DNA"/>
</dbReference>
<evidence type="ECO:0000259" key="2">
    <source>
        <dbReference type="Pfam" id="PF04945"/>
    </source>
</evidence>
<gene>
    <name evidence="3" type="ORF">NOG11_08565</name>
</gene>
<proteinExistence type="predicted"/>
<accession>A0A9X2RJ07</accession>
<keyword evidence="4" id="KW-1185">Reference proteome</keyword>
<dbReference type="NCBIfam" id="NF041384">
    <property type="entry name" value="YHS_seleno_dom"/>
    <property type="match status" value="1"/>
</dbReference>
<organism evidence="3 4">
    <name type="scientific">Parvularcula maris</name>
    <dbReference type="NCBI Taxonomy" id="2965077"/>
    <lineage>
        <taxon>Bacteria</taxon>
        <taxon>Pseudomonadati</taxon>
        <taxon>Pseudomonadota</taxon>
        <taxon>Alphaproteobacteria</taxon>
        <taxon>Parvularculales</taxon>
        <taxon>Parvularculaceae</taxon>
        <taxon>Parvularcula</taxon>
    </lineage>
</organism>
<dbReference type="AlphaFoldDB" id="A0A9X2RJ07"/>
<evidence type="ECO:0000313" key="4">
    <source>
        <dbReference type="Proteomes" id="UP001142610"/>
    </source>
</evidence>
<dbReference type="InterPro" id="IPR007029">
    <property type="entry name" value="YHS_dom"/>
</dbReference>
<keyword evidence="1" id="KW-0732">Signal</keyword>
<feature type="signal peptide" evidence="1">
    <location>
        <begin position="1"/>
        <end position="24"/>
    </location>
</feature>
<dbReference type="Proteomes" id="UP001142610">
    <property type="component" value="Unassembled WGS sequence"/>
</dbReference>
<feature type="chain" id="PRO_5040876925" evidence="1">
    <location>
        <begin position="25"/>
        <end position="149"/>
    </location>
</feature>
<sequence length="149" mass="15879">MKKLISAAVLGFSAAAFVPTAANAADPVHTGLFNNTAVGGWDAVSFHDGEGVEGSKKFSTTYNGAEFRFASAENLARFEEDPARYAPAYGGYCAWAIAQGNLAPGNPKNANVVDGVLYLNYNDSIEEKWLADVPGFIKKADQEWPEVLG</sequence>
<feature type="domain" description="YHS" evidence="2">
    <location>
        <begin position="45"/>
        <end position="88"/>
    </location>
</feature>